<evidence type="ECO:0000313" key="2">
    <source>
        <dbReference type="Proteomes" id="UP001241537"/>
    </source>
</evidence>
<evidence type="ECO:0000313" key="1">
    <source>
        <dbReference type="EMBL" id="MDQ0152008.1"/>
    </source>
</evidence>
<sequence>MQLLRYDQFHVAPEQTQPTLAPMYPKPAGFLTYGSTERQPSRLSPVTAQRARALLPKYSDGIAQDSHLFPFYPLSVAEAPISFLYFILNRIPSHRCSMEFVLKAPSAESQQNFSTSVYHNTAARWVFSSRLLLLKREESFLVILPQHCRCVKFYFSPASGLTAAGR</sequence>
<comment type="caution">
    <text evidence="1">The sequence shown here is derived from an EMBL/GenBank/DDBJ whole genome shotgun (WGS) entry which is preliminary data.</text>
</comment>
<gene>
    <name evidence="1" type="ORF">J2S20_000690</name>
</gene>
<accession>A0AAE3V983</accession>
<protein>
    <submittedName>
        <fullName evidence="1">Uncharacterized protein</fullName>
    </submittedName>
</protein>
<name>A0AAE3V983_9FIRM</name>
<dbReference type="AlphaFoldDB" id="A0AAE3V983"/>
<organism evidence="1 2">
    <name type="scientific">Moryella indoligenes</name>
    <dbReference type="NCBI Taxonomy" id="371674"/>
    <lineage>
        <taxon>Bacteria</taxon>
        <taxon>Bacillati</taxon>
        <taxon>Bacillota</taxon>
        <taxon>Clostridia</taxon>
        <taxon>Lachnospirales</taxon>
        <taxon>Lachnospiraceae</taxon>
        <taxon>Moryella</taxon>
    </lineage>
</organism>
<proteinExistence type="predicted"/>
<dbReference type="EMBL" id="JAUSTO010000003">
    <property type="protein sequence ID" value="MDQ0152008.1"/>
    <property type="molecule type" value="Genomic_DNA"/>
</dbReference>
<reference evidence="1" key="1">
    <citation type="submission" date="2023-07" db="EMBL/GenBank/DDBJ databases">
        <title>Genomic Encyclopedia of Type Strains, Phase IV (KMG-IV): sequencing the most valuable type-strain genomes for metagenomic binning, comparative biology and taxonomic classification.</title>
        <authorList>
            <person name="Goeker M."/>
        </authorList>
    </citation>
    <scope>NUCLEOTIDE SEQUENCE</scope>
    <source>
        <strain evidence="1">DSM 19659</strain>
    </source>
</reference>
<keyword evidence="2" id="KW-1185">Reference proteome</keyword>
<dbReference type="Proteomes" id="UP001241537">
    <property type="component" value="Unassembled WGS sequence"/>
</dbReference>